<dbReference type="SUPFAM" id="SSF47413">
    <property type="entry name" value="lambda repressor-like DNA-binding domains"/>
    <property type="match status" value="1"/>
</dbReference>
<dbReference type="InterPro" id="IPR010982">
    <property type="entry name" value="Lambda_DNA-bd_dom_sf"/>
</dbReference>
<organism evidence="2 3">
    <name type="scientific">Nocardia arthritidis</name>
    <dbReference type="NCBI Taxonomy" id="228602"/>
    <lineage>
        <taxon>Bacteria</taxon>
        <taxon>Bacillati</taxon>
        <taxon>Actinomycetota</taxon>
        <taxon>Actinomycetes</taxon>
        <taxon>Mycobacteriales</taxon>
        <taxon>Nocardiaceae</taxon>
        <taxon>Nocardia</taxon>
    </lineage>
</organism>
<feature type="domain" description="HTH cro/C1-type" evidence="1">
    <location>
        <begin position="25"/>
        <end position="79"/>
    </location>
</feature>
<reference evidence="2 3" key="1">
    <citation type="journal article" date="2019" name="ACS Chem. Biol.">
        <title>Identification and Mobilization of a Cryptic Antibiotic Biosynthesis Gene Locus from a Human-Pathogenic Nocardia Isolate.</title>
        <authorList>
            <person name="Herisse M."/>
            <person name="Ishida K."/>
            <person name="Porter J.L."/>
            <person name="Howden B."/>
            <person name="Hertweck C."/>
            <person name="Stinear T.P."/>
            <person name="Pidot S.J."/>
        </authorList>
    </citation>
    <scope>NUCLEOTIDE SEQUENCE [LARGE SCALE GENOMIC DNA]</scope>
    <source>
        <strain evidence="2 3">AUSMDU00012717</strain>
    </source>
</reference>
<accession>A0A6G9Y9B5</accession>
<dbReference type="PROSITE" id="PS50943">
    <property type="entry name" value="HTH_CROC1"/>
    <property type="match status" value="1"/>
</dbReference>
<dbReference type="AlphaFoldDB" id="A0A6G9Y9B5"/>
<dbReference type="Proteomes" id="UP000503540">
    <property type="component" value="Chromosome"/>
</dbReference>
<dbReference type="Pfam" id="PF19054">
    <property type="entry name" value="DUF5753"/>
    <property type="match status" value="1"/>
</dbReference>
<evidence type="ECO:0000313" key="3">
    <source>
        <dbReference type="Proteomes" id="UP000503540"/>
    </source>
</evidence>
<dbReference type="Gene3D" id="1.10.260.40">
    <property type="entry name" value="lambda repressor-like DNA-binding domains"/>
    <property type="match status" value="1"/>
</dbReference>
<dbReference type="Pfam" id="PF13560">
    <property type="entry name" value="HTH_31"/>
    <property type="match status" value="1"/>
</dbReference>
<dbReference type="SMART" id="SM00530">
    <property type="entry name" value="HTH_XRE"/>
    <property type="match status" value="1"/>
</dbReference>
<name>A0A6G9Y9B5_9NOCA</name>
<gene>
    <name evidence="2" type="ORF">F5544_09595</name>
</gene>
<proteinExistence type="predicted"/>
<dbReference type="CDD" id="cd00093">
    <property type="entry name" value="HTH_XRE"/>
    <property type="match status" value="1"/>
</dbReference>
<evidence type="ECO:0000313" key="2">
    <source>
        <dbReference type="EMBL" id="QIS09819.1"/>
    </source>
</evidence>
<keyword evidence="3" id="KW-1185">Reference proteome</keyword>
<dbReference type="KEGG" id="nah:F5544_09595"/>
<protein>
    <submittedName>
        <fullName evidence="2">Helix-turn-helix domain-containing protein</fullName>
    </submittedName>
</protein>
<dbReference type="EMBL" id="CP046172">
    <property type="protein sequence ID" value="QIS09819.1"/>
    <property type="molecule type" value="Genomic_DNA"/>
</dbReference>
<sequence>MEVELTEAGRRADPNALRFLIGRELKDARERARMSQKQAGERIDCTATKINYLETGKTMQQPSEVAVLLEAYGADRIHVERISALAAQADQTTWWAPFSPAFPNWFKTFVGLEGLAESQFCYTSLHLPGQLQTPEYAAALLEGHLRVAPADASQVVRARMARQRLTGEHPLHLRVIIEEYVLDRAAGGPEVMGPQLKHLLKLTKLPNVELHVMPITVAVHDGLDGDFIVLNFESARSIGYIEYPAGALYVQEEDQVELYKMAIDRMCAAALSEPDSVDAIKSRLAKLGK</sequence>
<evidence type="ECO:0000259" key="1">
    <source>
        <dbReference type="PROSITE" id="PS50943"/>
    </source>
</evidence>
<dbReference type="GO" id="GO:0003677">
    <property type="term" value="F:DNA binding"/>
    <property type="evidence" value="ECO:0007669"/>
    <property type="project" value="InterPro"/>
</dbReference>
<dbReference type="RefSeq" id="WP_167472871.1">
    <property type="nucleotide sequence ID" value="NZ_CP046172.1"/>
</dbReference>
<dbReference type="InterPro" id="IPR001387">
    <property type="entry name" value="Cro/C1-type_HTH"/>
</dbReference>
<dbReference type="InterPro" id="IPR043917">
    <property type="entry name" value="DUF5753"/>
</dbReference>